<feature type="region of interest" description="Disordered" evidence="5">
    <location>
        <begin position="1"/>
        <end position="27"/>
    </location>
</feature>
<dbReference type="InterPro" id="IPR001781">
    <property type="entry name" value="Znf_LIM"/>
</dbReference>
<keyword evidence="1 4" id="KW-0479">Metal-binding</keyword>
<sequence length="462" mass="51342">MVSIQERRATLKRGAKAEKIMEDEKTTSVLLASPEVNPVSPAAAAASPPPEPEPAETVATDNEQCYFCGTMMYAVERISAEGRFFHRSCFTCHSCSITLRLGGYVFDKNSVFVAHIFGDSRQTGRRGRRGGKTCGKGRRDRESNPRRPRRGLGPPNVLTPCATTARPYMRLNIKSSQYCQSLKFTYLSAMTVMCWTPIPQLLTVHAVSNEAKNPRAMPRGVLGAVHAGEVEHGHVTLTGRTQNKLQVRQLASSGEVCRIVSIKTQGHVLLARQHKTVTQDRTSAEFAIELFGAELSEVTDGEGPQVEDVVPGELLPLLQQHHLSSQQGQFDGRPQPTWSRAQHQTLRERTEKKNPFRNINVSKQESTMVCPLQVIPRLVLRLSGGEVILQEALQVLEGGPLLGLLPPAVQHQFMERSRTFRRTRHPVAALHLIQNLSVHHAWDDKPHLKSSSFCTENVLEPE</sequence>
<feature type="non-terminal residue" evidence="7">
    <location>
        <position position="462"/>
    </location>
</feature>
<dbReference type="Proteomes" id="UP000250572">
    <property type="component" value="Unassembled WGS sequence"/>
</dbReference>
<reference evidence="7 8" key="1">
    <citation type="journal article" date="2018" name="G3 (Bethesda)">
        <title>A High-Quality Reference Genome for the Invasive Mosquitofish Gambusia affinis Using a Chicago Library.</title>
        <authorList>
            <person name="Hoffberg S.L."/>
            <person name="Troendle N.J."/>
            <person name="Glenn T.C."/>
            <person name="Mahmud O."/>
            <person name="Louha S."/>
            <person name="Chalopin D."/>
            <person name="Bennetzen J.L."/>
            <person name="Mauricio R."/>
        </authorList>
    </citation>
    <scope>NUCLEOTIDE SEQUENCE [LARGE SCALE GENOMIC DNA]</scope>
    <source>
        <strain evidence="7">NE01/NJP1002.9</strain>
        <tissue evidence="7">Muscle</tissue>
    </source>
</reference>
<organism evidence="7 8">
    <name type="scientific">Gambusia affinis</name>
    <name type="common">Western mosquitofish</name>
    <name type="synonym">Heterandria affinis</name>
    <dbReference type="NCBI Taxonomy" id="33528"/>
    <lineage>
        <taxon>Eukaryota</taxon>
        <taxon>Metazoa</taxon>
        <taxon>Chordata</taxon>
        <taxon>Craniata</taxon>
        <taxon>Vertebrata</taxon>
        <taxon>Euteleostomi</taxon>
        <taxon>Actinopterygii</taxon>
        <taxon>Neopterygii</taxon>
        <taxon>Teleostei</taxon>
        <taxon>Neoteleostei</taxon>
        <taxon>Acanthomorphata</taxon>
        <taxon>Ovalentaria</taxon>
        <taxon>Atherinomorphae</taxon>
        <taxon>Cyprinodontiformes</taxon>
        <taxon>Poeciliidae</taxon>
        <taxon>Poeciliinae</taxon>
        <taxon>Gambusia</taxon>
    </lineage>
</organism>
<evidence type="ECO:0000256" key="5">
    <source>
        <dbReference type="SAM" id="MobiDB-lite"/>
    </source>
</evidence>
<dbReference type="Pfam" id="PF00412">
    <property type="entry name" value="LIM"/>
    <property type="match status" value="1"/>
</dbReference>
<dbReference type="SMART" id="SM00132">
    <property type="entry name" value="LIM"/>
    <property type="match status" value="1"/>
</dbReference>
<dbReference type="EMBL" id="NHOQ01000244">
    <property type="protein sequence ID" value="PWA31659.1"/>
    <property type="molecule type" value="Genomic_DNA"/>
</dbReference>
<dbReference type="PANTHER" id="PTHR24206">
    <property type="entry name" value="OS06G0237300 PROTEIN"/>
    <property type="match status" value="1"/>
</dbReference>
<evidence type="ECO:0000256" key="4">
    <source>
        <dbReference type="PROSITE-ProRule" id="PRU00125"/>
    </source>
</evidence>
<feature type="compositionally biased region" description="Basic residues" evidence="5">
    <location>
        <begin position="123"/>
        <end position="136"/>
    </location>
</feature>
<evidence type="ECO:0000256" key="1">
    <source>
        <dbReference type="ARBA" id="ARBA00022723"/>
    </source>
</evidence>
<evidence type="ECO:0000313" key="7">
    <source>
        <dbReference type="EMBL" id="PWA31659.1"/>
    </source>
</evidence>
<protein>
    <recommendedName>
        <fullName evidence="6">LIM zinc-binding domain-containing protein</fullName>
    </recommendedName>
</protein>
<dbReference type="GO" id="GO:0046872">
    <property type="term" value="F:metal ion binding"/>
    <property type="evidence" value="ECO:0007669"/>
    <property type="project" value="UniProtKB-KW"/>
</dbReference>
<name>A0A315W6L0_GAMAF</name>
<comment type="caution">
    <text evidence="7">The sequence shown here is derived from an EMBL/GenBank/DDBJ whole genome shotgun (WGS) entry which is preliminary data.</text>
</comment>
<dbReference type="PROSITE" id="PS50023">
    <property type="entry name" value="LIM_DOMAIN_2"/>
    <property type="match status" value="1"/>
</dbReference>
<keyword evidence="3 4" id="KW-0440">LIM domain</keyword>
<evidence type="ECO:0000256" key="3">
    <source>
        <dbReference type="ARBA" id="ARBA00023038"/>
    </source>
</evidence>
<feature type="compositionally biased region" description="Basic and acidic residues" evidence="5">
    <location>
        <begin position="1"/>
        <end position="26"/>
    </location>
</feature>
<feature type="region of interest" description="Disordered" evidence="5">
    <location>
        <begin position="121"/>
        <end position="156"/>
    </location>
</feature>
<evidence type="ECO:0000256" key="2">
    <source>
        <dbReference type="ARBA" id="ARBA00022833"/>
    </source>
</evidence>
<dbReference type="Gene3D" id="2.10.110.10">
    <property type="entry name" value="Cysteine Rich Protein"/>
    <property type="match status" value="1"/>
</dbReference>
<accession>A0A315W6L0</accession>
<evidence type="ECO:0000259" key="6">
    <source>
        <dbReference type="PROSITE" id="PS50023"/>
    </source>
</evidence>
<keyword evidence="2 4" id="KW-0862">Zinc</keyword>
<gene>
    <name evidence="7" type="ORF">CCH79_00006383</name>
</gene>
<keyword evidence="8" id="KW-1185">Reference proteome</keyword>
<proteinExistence type="predicted"/>
<dbReference type="SUPFAM" id="SSF57716">
    <property type="entry name" value="Glucocorticoid receptor-like (DNA-binding domain)"/>
    <property type="match status" value="1"/>
</dbReference>
<feature type="domain" description="LIM zinc-binding" evidence="6">
    <location>
        <begin position="63"/>
        <end position="123"/>
    </location>
</feature>
<dbReference type="AlphaFoldDB" id="A0A315W6L0"/>
<dbReference type="PROSITE" id="PS00478">
    <property type="entry name" value="LIM_DOMAIN_1"/>
    <property type="match status" value="1"/>
</dbReference>
<evidence type="ECO:0000313" key="8">
    <source>
        <dbReference type="Proteomes" id="UP000250572"/>
    </source>
</evidence>